<evidence type="ECO:0000313" key="1">
    <source>
        <dbReference type="Proteomes" id="UP000095286"/>
    </source>
</evidence>
<dbReference type="WBParaSite" id="RSKR_0000571600.1">
    <property type="protein sequence ID" value="RSKR_0000571600.1"/>
    <property type="gene ID" value="RSKR_0000571600"/>
</dbReference>
<proteinExistence type="predicted"/>
<accession>A0AC35TY58</accession>
<name>A0AC35TY58_9BILA</name>
<evidence type="ECO:0000313" key="2">
    <source>
        <dbReference type="WBParaSite" id="RSKR_0000571600.1"/>
    </source>
</evidence>
<protein>
    <submittedName>
        <fullName evidence="2">TYR_PHOSPHATASE_2 domain-containing protein</fullName>
    </submittedName>
</protein>
<dbReference type="Proteomes" id="UP000095286">
    <property type="component" value="Unplaced"/>
</dbReference>
<sequence length="182" mass="20662">MLTEIGFYPSLGFNLLRNLIEPDNWKWCNRINEHIILGAIPFQSMKDDLINMQNVGGVVCCTELFELSMAYTSMDKTLWEKEGVRFHNIPMLDFYGSADRSAILDALAFIDSVVAHGKTVYIHCKAGRTRSTTIAACYLIWSKKMSAADAITTIQSIRPQVLLRTNHLASLEDFEMYTNQTK</sequence>
<reference evidence="2" key="1">
    <citation type="submission" date="2016-11" db="UniProtKB">
        <authorList>
            <consortium name="WormBaseParasite"/>
        </authorList>
    </citation>
    <scope>IDENTIFICATION</scope>
    <source>
        <strain evidence="2">KR3021</strain>
    </source>
</reference>
<organism evidence="1 2">
    <name type="scientific">Rhabditophanes sp. KR3021</name>
    <dbReference type="NCBI Taxonomy" id="114890"/>
    <lineage>
        <taxon>Eukaryota</taxon>
        <taxon>Metazoa</taxon>
        <taxon>Ecdysozoa</taxon>
        <taxon>Nematoda</taxon>
        <taxon>Chromadorea</taxon>
        <taxon>Rhabditida</taxon>
        <taxon>Tylenchina</taxon>
        <taxon>Panagrolaimomorpha</taxon>
        <taxon>Strongyloidoidea</taxon>
        <taxon>Alloionematidae</taxon>
        <taxon>Rhabditophanes</taxon>
    </lineage>
</organism>